<dbReference type="GO" id="GO:0030246">
    <property type="term" value="F:carbohydrate binding"/>
    <property type="evidence" value="ECO:0007669"/>
    <property type="project" value="UniProtKB-ARBA"/>
</dbReference>
<name>A0A238K6K7_9RHOB</name>
<dbReference type="Gene3D" id="3.40.50.2300">
    <property type="match status" value="2"/>
</dbReference>
<evidence type="ECO:0000256" key="4">
    <source>
        <dbReference type="SAM" id="SignalP"/>
    </source>
</evidence>
<dbReference type="GO" id="GO:0030313">
    <property type="term" value="C:cell envelope"/>
    <property type="evidence" value="ECO:0007669"/>
    <property type="project" value="UniProtKB-SubCell"/>
</dbReference>
<dbReference type="InterPro" id="IPR028082">
    <property type="entry name" value="Peripla_BP_I"/>
</dbReference>
<dbReference type="AlphaFoldDB" id="A0A238K6K7"/>
<evidence type="ECO:0000256" key="1">
    <source>
        <dbReference type="ARBA" id="ARBA00004196"/>
    </source>
</evidence>
<comment type="similarity">
    <text evidence="2">Belongs to the bacterial solute-binding protein 2 family.</text>
</comment>
<dbReference type="NCBIfam" id="TIGR01409">
    <property type="entry name" value="TAT_signal_seq"/>
    <property type="match status" value="1"/>
</dbReference>
<dbReference type="RefSeq" id="WP_097803915.1">
    <property type="nucleotide sequence ID" value="NZ_FXYH01000004.1"/>
</dbReference>
<dbReference type="EMBL" id="FXYH01000004">
    <property type="protein sequence ID" value="SMX38528.1"/>
    <property type="molecule type" value="Genomic_DNA"/>
</dbReference>
<dbReference type="PROSITE" id="PS51318">
    <property type="entry name" value="TAT"/>
    <property type="match status" value="1"/>
</dbReference>
<evidence type="ECO:0000256" key="3">
    <source>
        <dbReference type="ARBA" id="ARBA00022729"/>
    </source>
</evidence>
<evidence type="ECO:0000256" key="2">
    <source>
        <dbReference type="ARBA" id="ARBA00007639"/>
    </source>
</evidence>
<proteinExistence type="inferred from homology"/>
<feature type="domain" description="Periplasmic binding protein" evidence="5">
    <location>
        <begin position="44"/>
        <end position="288"/>
    </location>
</feature>
<dbReference type="Proteomes" id="UP000220836">
    <property type="component" value="Unassembled WGS sequence"/>
</dbReference>
<accession>A0A238K6K7</accession>
<gene>
    <name evidence="6" type="primary">lsrB_1</name>
    <name evidence="6" type="ORF">PEV8663_01392</name>
</gene>
<dbReference type="PANTHER" id="PTHR46847:SF1">
    <property type="entry name" value="D-ALLOSE-BINDING PERIPLASMIC PROTEIN-RELATED"/>
    <property type="match status" value="1"/>
</dbReference>
<evidence type="ECO:0000313" key="6">
    <source>
        <dbReference type="EMBL" id="SMX38528.1"/>
    </source>
</evidence>
<evidence type="ECO:0000313" key="7">
    <source>
        <dbReference type="Proteomes" id="UP000220836"/>
    </source>
</evidence>
<evidence type="ECO:0000259" key="5">
    <source>
        <dbReference type="Pfam" id="PF13407"/>
    </source>
</evidence>
<keyword evidence="3 4" id="KW-0732">Signal</keyword>
<reference evidence="6 7" key="1">
    <citation type="submission" date="2017-05" db="EMBL/GenBank/DDBJ databases">
        <authorList>
            <person name="Song R."/>
            <person name="Chenine A.L."/>
            <person name="Ruprecht R.M."/>
        </authorList>
    </citation>
    <scope>NUCLEOTIDE SEQUENCE [LARGE SCALE GENOMIC DNA]</scope>
    <source>
        <strain evidence="6 7">CECT 8663</strain>
    </source>
</reference>
<sequence>MTEIDTKRRSLLTAGTAAGLATAFGLPMLSSQAMAQAAGKEYVFLSIVTQVPFWVDYRNAMKDLEDIMGIKATFTGPLDFDTAAQARQLDELIARRPAGILIFPGDPATLAPGIERAVEAGIPITCCIGDVPESPRSTFLGINGVQAGRVGGEMLAQAIGGKGKVILGTFPAPSTLERVEGYKQVFAEKYPEIEVVDVVNDKADPSYAPTAYLQAIQAHPDIVGIGGTDGDSGKGAAIAVTEAGRKGDIKIVAMDRNDDMLPYIEDGTISGAVAQKSYLEIFLAFHMMHWQNTDALKVLPDWKAAGINPLPERVETGVMAITAENVAQFKHA</sequence>
<dbReference type="Pfam" id="PF13407">
    <property type="entry name" value="Peripla_BP_4"/>
    <property type="match status" value="1"/>
</dbReference>
<comment type="subcellular location">
    <subcellularLocation>
        <location evidence="1">Cell envelope</location>
    </subcellularLocation>
</comment>
<feature type="signal peptide" evidence="4">
    <location>
        <begin position="1"/>
        <end position="35"/>
    </location>
</feature>
<dbReference type="InterPro" id="IPR025997">
    <property type="entry name" value="SBP_2_dom"/>
</dbReference>
<dbReference type="PANTHER" id="PTHR46847">
    <property type="entry name" value="D-ALLOSE-BINDING PERIPLASMIC PROTEIN-RELATED"/>
    <property type="match status" value="1"/>
</dbReference>
<feature type="chain" id="PRO_5012285806" evidence="4">
    <location>
        <begin position="36"/>
        <end position="332"/>
    </location>
</feature>
<keyword evidence="7" id="KW-1185">Reference proteome</keyword>
<dbReference type="OrthoDB" id="3600104at2"/>
<dbReference type="SUPFAM" id="SSF53822">
    <property type="entry name" value="Periplasmic binding protein-like I"/>
    <property type="match status" value="1"/>
</dbReference>
<dbReference type="InterPro" id="IPR006311">
    <property type="entry name" value="TAT_signal"/>
</dbReference>
<protein>
    <submittedName>
        <fullName evidence="6">Autoinducer 2-binding protein LsrB</fullName>
    </submittedName>
</protein>
<dbReference type="InterPro" id="IPR019546">
    <property type="entry name" value="TAT_signal_bac_arc"/>
</dbReference>
<organism evidence="6 7">
    <name type="scientific">Pelagimonas varians</name>
    <dbReference type="NCBI Taxonomy" id="696760"/>
    <lineage>
        <taxon>Bacteria</taxon>
        <taxon>Pseudomonadati</taxon>
        <taxon>Pseudomonadota</taxon>
        <taxon>Alphaproteobacteria</taxon>
        <taxon>Rhodobacterales</taxon>
        <taxon>Roseobacteraceae</taxon>
        <taxon>Pelagimonas</taxon>
    </lineage>
</organism>